<dbReference type="InterPro" id="IPR013517">
    <property type="entry name" value="FG-GAP"/>
</dbReference>
<dbReference type="Pfam" id="PF13517">
    <property type="entry name" value="FG-GAP_3"/>
    <property type="match status" value="1"/>
</dbReference>
<feature type="non-terminal residue" evidence="2">
    <location>
        <position position="1"/>
    </location>
</feature>
<dbReference type="AlphaFoldDB" id="X1UJZ2"/>
<proteinExistence type="predicted"/>
<sequence length="76" mass="8063">GVKLADVNGDGLMDIVTGWEEGGVVNLYINPGPANVKDKWHTVTVGRVNNVEDAVLVDLDEDGSMDVVSSCESFIS</sequence>
<evidence type="ECO:0000313" key="2">
    <source>
        <dbReference type="EMBL" id="GAJ17773.1"/>
    </source>
</evidence>
<dbReference type="EMBL" id="BARW01039075">
    <property type="protein sequence ID" value="GAJ17773.1"/>
    <property type="molecule type" value="Genomic_DNA"/>
</dbReference>
<organism evidence="2">
    <name type="scientific">marine sediment metagenome</name>
    <dbReference type="NCBI Taxonomy" id="412755"/>
    <lineage>
        <taxon>unclassified sequences</taxon>
        <taxon>metagenomes</taxon>
        <taxon>ecological metagenomes</taxon>
    </lineage>
</organism>
<dbReference type="InterPro" id="IPR028994">
    <property type="entry name" value="Integrin_alpha_N"/>
</dbReference>
<keyword evidence="1" id="KW-0732">Signal</keyword>
<reference evidence="2" key="1">
    <citation type="journal article" date="2014" name="Front. Microbiol.">
        <title>High frequency of phylogenetically diverse reductive dehalogenase-homologous genes in deep subseafloor sedimentary metagenomes.</title>
        <authorList>
            <person name="Kawai M."/>
            <person name="Futagami T."/>
            <person name="Toyoda A."/>
            <person name="Takaki Y."/>
            <person name="Nishi S."/>
            <person name="Hori S."/>
            <person name="Arai W."/>
            <person name="Tsubouchi T."/>
            <person name="Morono Y."/>
            <person name="Uchiyama I."/>
            <person name="Ito T."/>
            <person name="Fujiyama A."/>
            <person name="Inagaki F."/>
            <person name="Takami H."/>
        </authorList>
    </citation>
    <scope>NUCLEOTIDE SEQUENCE</scope>
    <source>
        <strain evidence="2">Expedition CK06-06</strain>
    </source>
</reference>
<name>X1UJZ2_9ZZZZ</name>
<evidence type="ECO:0008006" key="3">
    <source>
        <dbReference type="Google" id="ProtNLM"/>
    </source>
</evidence>
<evidence type="ECO:0000256" key="1">
    <source>
        <dbReference type="ARBA" id="ARBA00022729"/>
    </source>
</evidence>
<gene>
    <name evidence="2" type="ORF">S12H4_59689</name>
</gene>
<accession>X1UJZ2</accession>
<dbReference type="SUPFAM" id="SSF69318">
    <property type="entry name" value="Integrin alpha N-terminal domain"/>
    <property type="match status" value="1"/>
</dbReference>
<comment type="caution">
    <text evidence="2">The sequence shown here is derived from an EMBL/GenBank/DDBJ whole genome shotgun (WGS) entry which is preliminary data.</text>
</comment>
<protein>
    <recommendedName>
        <fullName evidence="3">VCBS repeat-containing protein</fullName>
    </recommendedName>
</protein>